<reference evidence="7 8" key="1">
    <citation type="submission" date="2017-10" db="EMBL/GenBank/DDBJ databases">
        <title>FDA dAtabase for Regulatory Grade micrObial Sequences (FDA-ARGOS): Supporting development and validation of Infectious Disease Dx tests.</title>
        <authorList>
            <person name="Campos J."/>
            <person name="Goldberg B."/>
            <person name="Tallon L.J."/>
            <person name="Sadzewicz L."/>
            <person name="Sengamalay N."/>
            <person name="Ott S."/>
            <person name="Godinez A."/>
            <person name="Nagaraj S."/>
            <person name="Vyas G."/>
            <person name="Aluvathingal J."/>
            <person name="Nadendla S."/>
            <person name="Geyer C."/>
            <person name="Nandy P."/>
            <person name="Hobson J."/>
            <person name="Sichtig H."/>
        </authorList>
    </citation>
    <scope>NUCLEOTIDE SEQUENCE [LARGE SCALE GENOMIC DNA]</scope>
    <source>
        <strain evidence="7 8">FDAARGOS_185</strain>
    </source>
</reference>
<gene>
    <name evidence="7" type="ORF">AUF17_01135</name>
</gene>
<dbReference type="Proteomes" id="UP000316316">
    <property type="component" value="Unassembled WGS sequence"/>
</dbReference>
<dbReference type="GO" id="GO:0006508">
    <property type="term" value="P:proteolysis"/>
    <property type="evidence" value="ECO:0007669"/>
    <property type="project" value="UniProtKB-KW"/>
</dbReference>
<evidence type="ECO:0000313" key="8">
    <source>
        <dbReference type="Proteomes" id="UP000316316"/>
    </source>
</evidence>
<dbReference type="AlphaFoldDB" id="A0A4P8KCU4"/>
<dbReference type="Pfam" id="PF04002">
    <property type="entry name" value="RadC"/>
    <property type="match status" value="1"/>
</dbReference>
<dbReference type="EMBL" id="PDXQ01000001">
    <property type="protein sequence ID" value="TRZ32758.1"/>
    <property type="molecule type" value="Genomic_DNA"/>
</dbReference>
<keyword evidence="6" id="KW-0482">Metalloprotease</keyword>
<comment type="caution">
    <text evidence="7">The sequence shown here is derived from an EMBL/GenBank/DDBJ whole genome shotgun (WGS) entry which is preliminary data.</text>
</comment>
<evidence type="ECO:0000256" key="2">
    <source>
        <dbReference type="ARBA" id="ARBA00022670"/>
    </source>
</evidence>
<proteinExistence type="inferred from homology"/>
<dbReference type="InterPro" id="IPR001405">
    <property type="entry name" value="UPF0758"/>
</dbReference>
<dbReference type="PROSITE" id="PS50249">
    <property type="entry name" value="MPN"/>
    <property type="match status" value="1"/>
</dbReference>
<name>A0A4P8KCU4_ENTAV</name>
<dbReference type="PANTHER" id="PTHR30471:SF3">
    <property type="entry name" value="UPF0758 PROTEIN YEES-RELATED"/>
    <property type="match status" value="1"/>
</dbReference>
<evidence type="ECO:0000256" key="3">
    <source>
        <dbReference type="ARBA" id="ARBA00022723"/>
    </source>
</evidence>
<dbReference type="CDD" id="cd08071">
    <property type="entry name" value="MPN_DUF2466"/>
    <property type="match status" value="1"/>
</dbReference>
<dbReference type="RefSeq" id="WP_137439452.1">
    <property type="nucleotide sequence ID" value="NZ_CP034169.1"/>
</dbReference>
<evidence type="ECO:0000256" key="6">
    <source>
        <dbReference type="ARBA" id="ARBA00023049"/>
    </source>
</evidence>
<accession>A0A4P8KCU4</accession>
<sequence length="161" mass="17945">MTKPEVKCEPKKRVNIVSLQLVKESSLLYGPRRITNTRLAYELFAPYLKEKDREHLYVVGLNTKKEPTFLNLTSIGTINQAIAVPRDILKPAILANSASIIVAHCHPSGDTAASYADIAFSENLRKACKLLQIDLVDHLIIGCSTDKYSSLKEQGYLKSED</sequence>
<dbReference type="InterPro" id="IPR037518">
    <property type="entry name" value="MPN"/>
</dbReference>
<keyword evidence="5" id="KW-0862">Zinc</keyword>
<protein>
    <submittedName>
        <fullName evidence="7">DNA repair protein RadC</fullName>
    </submittedName>
</protein>
<dbReference type="PANTHER" id="PTHR30471">
    <property type="entry name" value="DNA REPAIR PROTEIN RADC"/>
    <property type="match status" value="1"/>
</dbReference>
<evidence type="ECO:0000256" key="5">
    <source>
        <dbReference type="ARBA" id="ARBA00022833"/>
    </source>
</evidence>
<dbReference type="Gene3D" id="3.40.140.10">
    <property type="entry name" value="Cytidine Deaminase, domain 2"/>
    <property type="match status" value="1"/>
</dbReference>
<evidence type="ECO:0000256" key="4">
    <source>
        <dbReference type="ARBA" id="ARBA00022801"/>
    </source>
</evidence>
<keyword evidence="3" id="KW-0479">Metal-binding</keyword>
<keyword evidence="4" id="KW-0378">Hydrolase</keyword>
<dbReference type="GO" id="GO:0046872">
    <property type="term" value="F:metal ion binding"/>
    <property type="evidence" value="ECO:0007669"/>
    <property type="project" value="UniProtKB-KW"/>
</dbReference>
<organism evidence="7 8">
    <name type="scientific">Enterococcus avium</name>
    <name type="common">Streptococcus avium</name>
    <dbReference type="NCBI Taxonomy" id="33945"/>
    <lineage>
        <taxon>Bacteria</taxon>
        <taxon>Bacillati</taxon>
        <taxon>Bacillota</taxon>
        <taxon>Bacilli</taxon>
        <taxon>Lactobacillales</taxon>
        <taxon>Enterococcaceae</taxon>
        <taxon>Enterococcus</taxon>
    </lineage>
</organism>
<dbReference type="GO" id="GO:0008237">
    <property type="term" value="F:metallopeptidase activity"/>
    <property type="evidence" value="ECO:0007669"/>
    <property type="project" value="UniProtKB-KW"/>
</dbReference>
<evidence type="ECO:0000256" key="1">
    <source>
        <dbReference type="ARBA" id="ARBA00010243"/>
    </source>
</evidence>
<keyword evidence="2" id="KW-0645">Protease</keyword>
<comment type="similarity">
    <text evidence="1">Belongs to the UPF0758 family.</text>
</comment>
<dbReference type="InterPro" id="IPR025657">
    <property type="entry name" value="RadC_JAB"/>
</dbReference>
<evidence type="ECO:0000313" key="7">
    <source>
        <dbReference type="EMBL" id="TRZ32758.1"/>
    </source>
</evidence>